<feature type="signal peptide" evidence="2">
    <location>
        <begin position="1"/>
        <end position="23"/>
    </location>
</feature>
<reference evidence="4 5" key="1">
    <citation type="journal article" date="2015" name="Nature">
        <title>rRNA introns, odd ribosomes, and small enigmatic genomes across a large radiation of phyla.</title>
        <authorList>
            <person name="Brown C.T."/>
            <person name="Hug L.A."/>
            <person name="Thomas B.C."/>
            <person name="Sharon I."/>
            <person name="Castelle C.J."/>
            <person name="Singh A."/>
            <person name="Wilkins M.J."/>
            <person name="Williams K.H."/>
            <person name="Banfield J.F."/>
        </authorList>
    </citation>
    <scope>NUCLEOTIDE SEQUENCE [LARGE SCALE GENOMIC DNA]</scope>
</reference>
<dbReference type="InterPro" id="IPR002477">
    <property type="entry name" value="Peptidoglycan-bd-like"/>
</dbReference>
<feature type="domain" description="Peptidoglycan binding-like" evidence="3">
    <location>
        <begin position="38"/>
        <end position="96"/>
    </location>
</feature>
<keyword evidence="2" id="KW-0732">Signal</keyword>
<name>A0A0G1NP38_9BACT</name>
<dbReference type="Proteomes" id="UP000034107">
    <property type="component" value="Unassembled WGS sequence"/>
</dbReference>
<feature type="region of interest" description="Disordered" evidence="1">
    <location>
        <begin position="251"/>
        <end position="288"/>
    </location>
</feature>
<feature type="compositionally biased region" description="Basic and acidic residues" evidence="1">
    <location>
        <begin position="263"/>
        <end position="277"/>
    </location>
</feature>
<comment type="caution">
    <text evidence="4">The sequence shown here is derived from an EMBL/GenBank/DDBJ whole genome shotgun (WGS) entry which is preliminary data.</text>
</comment>
<dbReference type="Gene3D" id="1.20.1270.390">
    <property type="match status" value="1"/>
</dbReference>
<evidence type="ECO:0000256" key="1">
    <source>
        <dbReference type="SAM" id="MobiDB-lite"/>
    </source>
</evidence>
<dbReference type="EMBL" id="LCLS01000002">
    <property type="protein sequence ID" value="KKU22434.1"/>
    <property type="molecule type" value="Genomic_DNA"/>
</dbReference>
<evidence type="ECO:0000313" key="4">
    <source>
        <dbReference type="EMBL" id="KKU22434.1"/>
    </source>
</evidence>
<dbReference type="SUPFAM" id="SSF47090">
    <property type="entry name" value="PGBD-like"/>
    <property type="match status" value="1"/>
</dbReference>
<feature type="region of interest" description="Disordered" evidence="1">
    <location>
        <begin position="139"/>
        <end position="159"/>
    </location>
</feature>
<dbReference type="AlphaFoldDB" id="A0A0G1NP38"/>
<dbReference type="InterPro" id="IPR036365">
    <property type="entry name" value="PGBD-like_sf"/>
</dbReference>
<dbReference type="Gene3D" id="1.10.101.10">
    <property type="entry name" value="PGBD-like superfamily/PGBD"/>
    <property type="match status" value="1"/>
</dbReference>
<feature type="chain" id="PRO_5002538850" evidence="2">
    <location>
        <begin position="24"/>
        <end position="288"/>
    </location>
</feature>
<proteinExistence type="predicted"/>
<evidence type="ECO:0000313" key="5">
    <source>
        <dbReference type="Proteomes" id="UP000034107"/>
    </source>
</evidence>
<sequence>MKTKIFSVLFLSSALFVALNAEAANCNFTRDLGQGSWGEDVRCLQQYLGSSGSGYYGAPYQNYMIPDGFFGPMTTQAVMQWQTTKSLPPTGYFDAASRAKYVEPAGGYGGVGGYYGGNTEEASARQRIDEALRMMEDTRDEIDDSNRNTSSAEDSLEDAEDNMLEAVHEFFVNRDFAEAYNLADDAYRDAEDAFEDAGGDRSSGDKEDAQDAINDAEDAINDAEDEIDDARRRGVSITIIRRAENFLDDAEDRLNDAEDEYDDKNYDDAEDFARDAENLAEDAMDEVN</sequence>
<evidence type="ECO:0000256" key="2">
    <source>
        <dbReference type="SAM" id="SignalP"/>
    </source>
</evidence>
<feature type="compositionally biased region" description="Acidic residues" evidence="1">
    <location>
        <begin position="251"/>
        <end position="262"/>
    </location>
</feature>
<dbReference type="Pfam" id="PF01471">
    <property type="entry name" value="PG_binding_1"/>
    <property type="match status" value="1"/>
</dbReference>
<dbReference type="InterPro" id="IPR036366">
    <property type="entry name" value="PGBDSf"/>
</dbReference>
<feature type="compositionally biased region" description="Acidic residues" evidence="1">
    <location>
        <begin position="278"/>
        <end position="288"/>
    </location>
</feature>
<gene>
    <name evidence="4" type="ORF">UX31_C0002G0007</name>
</gene>
<protein>
    <submittedName>
        <fullName evidence="4">Ribonuclease E</fullName>
    </submittedName>
</protein>
<evidence type="ECO:0000259" key="3">
    <source>
        <dbReference type="Pfam" id="PF01471"/>
    </source>
</evidence>
<accession>A0A0G1NP38</accession>
<organism evidence="4 5">
    <name type="scientific">Candidatus Nomurabacteria bacterium GW2011_GWA1_46_11</name>
    <dbReference type="NCBI Taxonomy" id="1618732"/>
    <lineage>
        <taxon>Bacteria</taxon>
        <taxon>Candidatus Nomuraibacteriota</taxon>
    </lineage>
</organism>